<dbReference type="OrthoDB" id="1379779at2"/>
<feature type="chain" id="PRO_5018195846" description="Lipocalin-like domain-containing protein" evidence="1">
    <location>
        <begin position="23"/>
        <end position="162"/>
    </location>
</feature>
<protein>
    <recommendedName>
        <fullName evidence="2">Lipocalin-like domain-containing protein</fullName>
    </recommendedName>
</protein>
<keyword evidence="1" id="KW-0732">Signal</keyword>
<dbReference type="Proteomes" id="UP000275719">
    <property type="component" value="Unassembled WGS sequence"/>
</dbReference>
<sequence length="162" mass="18307">MKNLKIILLALTLGLTTLTSCSSDDNSSDNQVQPQPQNELLGKWDLEKVDMKMVIDGEIMMDEKDVPVKQTGLINQYEFFADNTMKYYIYNPASGTTPATEESGEGTYVRNGDQLTFTITNGNTFTIELLDSNNLHLNIFQEETVEGVNYIMDMTQKFVKLK</sequence>
<evidence type="ECO:0000256" key="1">
    <source>
        <dbReference type="SAM" id="SignalP"/>
    </source>
</evidence>
<proteinExistence type="predicted"/>
<dbReference type="RefSeq" id="WP_125018432.1">
    <property type="nucleotide sequence ID" value="NZ_RQVQ01000010.1"/>
</dbReference>
<feature type="domain" description="Lipocalin-like" evidence="2">
    <location>
        <begin position="40"/>
        <end position="136"/>
    </location>
</feature>
<dbReference type="EMBL" id="RQVQ01000010">
    <property type="protein sequence ID" value="RRJ91530.1"/>
    <property type="molecule type" value="Genomic_DNA"/>
</dbReference>
<reference evidence="3 4" key="1">
    <citation type="submission" date="2018-11" db="EMBL/GenBank/DDBJ databases">
        <title>Flavobacterium sp. nov., YIM 102701-2 draft genome.</title>
        <authorList>
            <person name="Li G."/>
            <person name="Jiang Y."/>
        </authorList>
    </citation>
    <scope>NUCLEOTIDE SEQUENCE [LARGE SCALE GENOMIC DNA]</scope>
    <source>
        <strain evidence="3 4">YIM 102701-2</strain>
    </source>
</reference>
<feature type="signal peptide" evidence="1">
    <location>
        <begin position="1"/>
        <end position="22"/>
    </location>
</feature>
<keyword evidence="4" id="KW-1185">Reference proteome</keyword>
<dbReference type="AlphaFoldDB" id="A0A3P3W962"/>
<organism evidence="3 4">
    <name type="scientific">Paenimyroides tangerinum</name>
    <dbReference type="NCBI Taxonomy" id="2488728"/>
    <lineage>
        <taxon>Bacteria</taxon>
        <taxon>Pseudomonadati</taxon>
        <taxon>Bacteroidota</taxon>
        <taxon>Flavobacteriia</taxon>
        <taxon>Flavobacteriales</taxon>
        <taxon>Flavobacteriaceae</taxon>
        <taxon>Paenimyroides</taxon>
    </lineage>
</organism>
<evidence type="ECO:0000313" key="4">
    <source>
        <dbReference type="Proteomes" id="UP000275719"/>
    </source>
</evidence>
<evidence type="ECO:0000313" key="3">
    <source>
        <dbReference type="EMBL" id="RRJ91530.1"/>
    </source>
</evidence>
<evidence type="ECO:0000259" key="2">
    <source>
        <dbReference type="Pfam" id="PF13648"/>
    </source>
</evidence>
<gene>
    <name evidence="3" type="ORF">EG240_05860</name>
</gene>
<dbReference type="InterPro" id="IPR024311">
    <property type="entry name" value="Lipocalin-like"/>
</dbReference>
<comment type="caution">
    <text evidence="3">The sequence shown here is derived from an EMBL/GenBank/DDBJ whole genome shotgun (WGS) entry which is preliminary data.</text>
</comment>
<accession>A0A3P3W962</accession>
<name>A0A3P3W962_9FLAO</name>
<dbReference type="Pfam" id="PF13648">
    <property type="entry name" value="Lipocalin_4"/>
    <property type="match status" value="1"/>
</dbReference>
<dbReference type="PROSITE" id="PS51257">
    <property type="entry name" value="PROKAR_LIPOPROTEIN"/>
    <property type="match status" value="1"/>
</dbReference>